<accession>A0AAE1HIW7</accession>
<sequence length="575" mass="65596">MSSIFNSGYLKGLSGPDYEAYVTLVNIAGGIDPYEINLRDCVSDLSLVPDLNVVHITNYLVHTTNSVSMKQMSAYMSTEAYNFFTSGFVQSILFYSVPSDKIVVLGKVKHSQTLSVGTKPLLVWVLLKKNADILGGWCTCKAGHAGFCSHVAALLYAVEFASSKQRSLACTSKANLWLPPSFREVPLSEAKNIDFSSARSKRRKLYDEVDVDDPVVLRKHCGISDDKLASWIHNLKEKGANCAIFRVLPQYCEEFAPKEVINIPKSLTELFHDRFTKLSYSELLEESLKVYPTVKISLEQRILIEKKTRKQSDSILWKGLRAGRITASVIYSVLHTDIENPSITVIKNICYPFSRTFVSYWMKRGKALEHKIRNDYYNEMNSVHEELQVKEAGLHIPLEIPCTGATPDGFVRCKCCGVGILEMKAPKEKYVNKDYIPPQHLYQIQWQLFCVGANVAKYCDYIVYHPEGTTVKRVYPDVKLQEEMFDGALKFFKKVILPELLGRYFSTLSHLKDRNEDLEPDDNLLDIPLYCMCQKPWEEPMVKCAGVNCTFKYFHARCFNLKRVPKKWFCLQCRS</sequence>
<evidence type="ECO:0000259" key="5">
    <source>
        <dbReference type="PROSITE" id="PS50966"/>
    </source>
</evidence>
<dbReference type="SUPFAM" id="SSF57903">
    <property type="entry name" value="FYVE/PHD zinc finger"/>
    <property type="match status" value="1"/>
</dbReference>
<dbReference type="AlphaFoldDB" id="A0AAE1HIW7"/>
<reference evidence="6" key="2">
    <citation type="journal article" date="2023" name="BMC Genomics">
        <title>Pest status, molecular evolution, and epigenetic factors derived from the genome assembly of Frankliniella fusca, a thysanopteran phytovirus vector.</title>
        <authorList>
            <person name="Catto M.A."/>
            <person name="Labadie P.E."/>
            <person name="Jacobson A.L."/>
            <person name="Kennedy G.G."/>
            <person name="Srinivasan R."/>
            <person name="Hunt B.G."/>
        </authorList>
    </citation>
    <scope>NUCLEOTIDE SEQUENCE</scope>
    <source>
        <strain evidence="6">PL_HMW_Pooled</strain>
    </source>
</reference>
<dbReference type="EMBL" id="JAHWGI010001059">
    <property type="protein sequence ID" value="KAK3922033.1"/>
    <property type="molecule type" value="Genomic_DNA"/>
</dbReference>
<dbReference type="GO" id="GO:0006281">
    <property type="term" value="P:DNA repair"/>
    <property type="evidence" value="ECO:0007669"/>
    <property type="project" value="UniProtKB-ARBA"/>
</dbReference>
<evidence type="ECO:0000256" key="1">
    <source>
        <dbReference type="ARBA" id="ARBA00022723"/>
    </source>
</evidence>
<dbReference type="EMBL" id="JAHWGI010001289">
    <property type="protein sequence ID" value="KAK3927555.1"/>
    <property type="molecule type" value="Genomic_DNA"/>
</dbReference>
<keyword evidence="1" id="KW-0479">Metal-binding</keyword>
<gene>
    <name evidence="6" type="ORF">KUF71_011209</name>
    <name evidence="7" type="ORF">KUF71_015840</name>
</gene>
<dbReference type="InterPro" id="IPR011011">
    <property type="entry name" value="Znf_FYVE_PHD"/>
</dbReference>
<evidence type="ECO:0000313" key="8">
    <source>
        <dbReference type="Proteomes" id="UP001219518"/>
    </source>
</evidence>
<evidence type="ECO:0000313" key="7">
    <source>
        <dbReference type="EMBL" id="KAK3927555.1"/>
    </source>
</evidence>
<dbReference type="PROSITE" id="PS50966">
    <property type="entry name" value="ZF_SWIM"/>
    <property type="match status" value="1"/>
</dbReference>
<evidence type="ECO:0000256" key="2">
    <source>
        <dbReference type="ARBA" id="ARBA00022771"/>
    </source>
</evidence>
<dbReference type="InterPro" id="IPR011335">
    <property type="entry name" value="Restrct_endonuc-II-like"/>
</dbReference>
<keyword evidence="3" id="KW-0862">Zinc</keyword>
<dbReference type="InterPro" id="IPR019080">
    <property type="entry name" value="YqaJ_viral_recombinase"/>
</dbReference>
<dbReference type="SMART" id="SM00249">
    <property type="entry name" value="PHD"/>
    <property type="match status" value="1"/>
</dbReference>
<comment type="caution">
    <text evidence="6">The sequence shown here is derived from an EMBL/GenBank/DDBJ whole genome shotgun (WGS) entry which is preliminary data.</text>
</comment>
<keyword evidence="2 4" id="KW-0863">Zinc-finger</keyword>
<dbReference type="CDD" id="cd22343">
    <property type="entry name" value="PDDEXK_lambda_exonuclease-like"/>
    <property type="match status" value="1"/>
</dbReference>
<protein>
    <submittedName>
        <fullName evidence="6">Chromatin modification-related protein YNG2</fullName>
    </submittedName>
</protein>
<evidence type="ECO:0000256" key="4">
    <source>
        <dbReference type="PROSITE-ProRule" id="PRU00325"/>
    </source>
</evidence>
<dbReference type="SUPFAM" id="SSF52980">
    <property type="entry name" value="Restriction endonuclease-like"/>
    <property type="match status" value="1"/>
</dbReference>
<evidence type="ECO:0000256" key="3">
    <source>
        <dbReference type="ARBA" id="ARBA00022833"/>
    </source>
</evidence>
<keyword evidence="8" id="KW-1185">Reference proteome</keyword>
<dbReference type="Proteomes" id="UP001219518">
    <property type="component" value="Unassembled WGS sequence"/>
</dbReference>
<dbReference type="Gene3D" id="3.90.320.10">
    <property type="match status" value="1"/>
</dbReference>
<evidence type="ECO:0000313" key="6">
    <source>
        <dbReference type="EMBL" id="KAK3922033.1"/>
    </source>
</evidence>
<organism evidence="6 8">
    <name type="scientific">Frankliniella fusca</name>
    <dbReference type="NCBI Taxonomy" id="407009"/>
    <lineage>
        <taxon>Eukaryota</taxon>
        <taxon>Metazoa</taxon>
        <taxon>Ecdysozoa</taxon>
        <taxon>Arthropoda</taxon>
        <taxon>Hexapoda</taxon>
        <taxon>Insecta</taxon>
        <taxon>Pterygota</taxon>
        <taxon>Neoptera</taxon>
        <taxon>Paraneoptera</taxon>
        <taxon>Thysanoptera</taxon>
        <taxon>Terebrantia</taxon>
        <taxon>Thripoidea</taxon>
        <taxon>Thripidae</taxon>
        <taxon>Frankliniella</taxon>
    </lineage>
</organism>
<dbReference type="PANTHER" id="PTHR47526">
    <property type="entry name" value="ATP-DEPENDENT DNA HELICASE"/>
    <property type="match status" value="1"/>
</dbReference>
<dbReference type="PANTHER" id="PTHR47526:SF3">
    <property type="entry name" value="PHD-TYPE DOMAIN-CONTAINING PROTEIN"/>
    <property type="match status" value="1"/>
</dbReference>
<proteinExistence type="predicted"/>
<dbReference type="PROSITE" id="PS01359">
    <property type="entry name" value="ZF_PHD_1"/>
    <property type="match status" value="1"/>
</dbReference>
<dbReference type="Pfam" id="PF04434">
    <property type="entry name" value="SWIM"/>
    <property type="match status" value="1"/>
</dbReference>
<name>A0AAE1HIW7_9NEOP</name>
<dbReference type="InterPro" id="IPR019786">
    <property type="entry name" value="Zinc_finger_PHD-type_CS"/>
</dbReference>
<dbReference type="Gene3D" id="3.30.40.10">
    <property type="entry name" value="Zinc/RING finger domain, C3HC4 (zinc finger)"/>
    <property type="match status" value="1"/>
</dbReference>
<dbReference type="GO" id="GO:0008270">
    <property type="term" value="F:zinc ion binding"/>
    <property type="evidence" value="ECO:0007669"/>
    <property type="project" value="UniProtKB-KW"/>
</dbReference>
<dbReference type="InterPro" id="IPR013083">
    <property type="entry name" value="Znf_RING/FYVE/PHD"/>
</dbReference>
<dbReference type="InterPro" id="IPR011604">
    <property type="entry name" value="PDDEXK-like_dom_sf"/>
</dbReference>
<dbReference type="InterPro" id="IPR001965">
    <property type="entry name" value="Znf_PHD"/>
</dbReference>
<dbReference type="Pfam" id="PF09588">
    <property type="entry name" value="YqaJ"/>
    <property type="match status" value="1"/>
</dbReference>
<feature type="domain" description="SWIM-type" evidence="5">
    <location>
        <begin position="123"/>
        <end position="159"/>
    </location>
</feature>
<reference evidence="6" key="1">
    <citation type="submission" date="2021-07" db="EMBL/GenBank/DDBJ databases">
        <authorList>
            <person name="Catto M.A."/>
            <person name="Jacobson A."/>
            <person name="Kennedy G."/>
            <person name="Labadie P."/>
            <person name="Hunt B.G."/>
            <person name="Srinivasan R."/>
        </authorList>
    </citation>
    <scope>NUCLEOTIDE SEQUENCE</scope>
    <source>
        <strain evidence="6">PL_HMW_Pooled</strain>
        <tissue evidence="6">Head</tissue>
    </source>
</reference>
<dbReference type="InterPro" id="IPR007527">
    <property type="entry name" value="Znf_SWIM"/>
</dbReference>